<organism evidence="1 2">
    <name type="scientific">Clitoria ternatea</name>
    <name type="common">Butterfly pea</name>
    <dbReference type="NCBI Taxonomy" id="43366"/>
    <lineage>
        <taxon>Eukaryota</taxon>
        <taxon>Viridiplantae</taxon>
        <taxon>Streptophyta</taxon>
        <taxon>Embryophyta</taxon>
        <taxon>Tracheophyta</taxon>
        <taxon>Spermatophyta</taxon>
        <taxon>Magnoliopsida</taxon>
        <taxon>eudicotyledons</taxon>
        <taxon>Gunneridae</taxon>
        <taxon>Pentapetalae</taxon>
        <taxon>rosids</taxon>
        <taxon>fabids</taxon>
        <taxon>Fabales</taxon>
        <taxon>Fabaceae</taxon>
        <taxon>Papilionoideae</taxon>
        <taxon>50 kb inversion clade</taxon>
        <taxon>NPAAA clade</taxon>
        <taxon>indigoferoid/millettioid clade</taxon>
        <taxon>Phaseoleae</taxon>
        <taxon>Clitoria</taxon>
    </lineage>
</organism>
<keyword evidence="2" id="KW-1185">Reference proteome</keyword>
<dbReference type="AlphaFoldDB" id="A0AAN9IQU6"/>
<accession>A0AAN9IQU6</accession>
<reference evidence="1 2" key="1">
    <citation type="submission" date="2024-01" db="EMBL/GenBank/DDBJ databases">
        <title>The genomes of 5 underutilized Papilionoideae crops provide insights into root nodulation and disease resistance.</title>
        <authorList>
            <person name="Yuan L."/>
        </authorList>
    </citation>
    <scope>NUCLEOTIDE SEQUENCE [LARGE SCALE GENOMIC DNA]</scope>
    <source>
        <strain evidence="1">LY-2023</strain>
        <tissue evidence="1">Leaf</tissue>
    </source>
</reference>
<dbReference type="EMBL" id="JAYKXN010000005">
    <property type="protein sequence ID" value="KAK7284590.1"/>
    <property type="molecule type" value="Genomic_DNA"/>
</dbReference>
<sequence length="79" mass="8946">MYYCSLFSYINHHLRLFFLKDSFSIVIVIGNPPSIILNYENGPASTTVLFHFYFCTPPFNNAGIICMSLSPSLQALATY</sequence>
<dbReference type="Proteomes" id="UP001359559">
    <property type="component" value="Unassembled WGS sequence"/>
</dbReference>
<gene>
    <name evidence="1" type="ORF">RJT34_19339</name>
</gene>
<evidence type="ECO:0000313" key="1">
    <source>
        <dbReference type="EMBL" id="KAK7284590.1"/>
    </source>
</evidence>
<protein>
    <submittedName>
        <fullName evidence="1">Uncharacterized protein</fullName>
    </submittedName>
</protein>
<evidence type="ECO:0000313" key="2">
    <source>
        <dbReference type="Proteomes" id="UP001359559"/>
    </source>
</evidence>
<proteinExistence type="predicted"/>
<comment type="caution">
    <text evidence="1">The sequence shown here is derived from an EMBL/GenBank/DDBJ whole genome shotgun (WGS) entry which is preliminary data.</text>
</comment>
<name>A0AAN9IQU6_CLITE</name>